<comment type="caution">
    <text evidence="2">The sequence shown here is derived from an EMBL/GenBank/DDBJ whole genome shotgun (WGS) entry which is preliminary data.</text>
</comment>
<proteinExistence type="predicted"/>
<keyword evidence="1" id="KW-0472">Membrane</keyword>
<evidence type="ECO:0000313" key="2">
    <source>
        <dbReference type="EMBL" id="KAJ9601747.1"/>
    </source>
</evidence>
<keyword evidence="1" id="KW-0812">Transmembrane</keyword>
<feature type="transmembrane region" description="Helical" evidence="1">
    <location>
        <begin position="34"/>
        <end position="53"/>
    </location>
</feature>
<reference evidence="2" key="2">
    <citation type="submission" date="2023-05" db="EMBL/GenBank/DDBJ databases">
        <authorList>
            <person name="Fouks B."/>
        </authorList>
    </citation>
    <scope>NUCLEOTIDE SEQUENCE</scope>
    <source>
        <strain evidence="2">Stay&amp;Tobe</strain>
        <tissue evidence="2">Testes</tissue>
    </source>
</reference>
<gene>
    <name evidence="2" type="ORF">L9F63_000138</name>
</gene>
<feature type="non-terminal residue" evidence="2">
    <location>
        <position position="1"/>
    </location>
</feature>
<dbReference type="AlphaFoldDB" id="A0AAD8AMA9"/>
<feature type="non-terminal residue" evidence="2">
    <location>
        <position position="108"/>
    </location>
</feature>
<dbReference type="Proteomes" id="UP001233999">
    <property type="component" value="Unassembled WGS sequence"/>
</dbReference>
<feature type="transmembrane region" description="Helical" evidence="1">
    <location>
        <begin position="73"/>
        <end position="93"/>
    </location>
</feature>
<evidence type="ECO:0000256" key="1">
    <source>
        <dbReference type="SAM" id="Phobius"/>
    </source>
</evidence>
<organism evidence="2 3">
    <name type="scientific">Diploptera punctata</name>
    <name type="common">Pacific beetle cockroach</name>
    <dbReference type="NCBI Taxonomy" id="6984"/>
    <lineage>
        <taxon>Eukaryota</taxon>
        <taxon>Metazoa</taxon>
        <taxon>Ecdysozoa</taxon>
        <taxon>Arthropoda</taxon>
        <taxon>Hexapoda</taxon>
        <taxon>Insecta</taxon>
        <taxon>Pterygota</taxon>
        <taxon>Neoptera</taxon>
        <taxon>Polyneoptera</taxon>
        <taxon>Dictyoptera</taxon>
        <taxon>Blattodea</taxon>
        <taxon>Blaberoidea</taxon>
        <taxon>Blaberidae</taxon>
        <taxon>Diplopterinae</taxon>
        <taxon>Diploptera</taxon>
    </lineage>
</organism>
<reference evidence="2" key="1">
    <citation type="journal article" date="2023" name="IScience">
        <title>Live-bearing cockroach genome reveals convergent evolutionary mechanisms linked to viviparity in insects and beyond.</title>
        <authorList>
            <person name="Fouks B."/>
            <person name="Harrison M.C."/>
            <person name="Mikhailova A.A."/>
            <person name="Marchal E."/>
            <person name="English S."/>
            <person name="Carruthers M."/>
            <person name="Jennings E.C."/>
            <person name="Chiamaka E.L."/>
            <person name="Frigard R.A."/>
            <person name="Pippel M."/>
            <person name="Attardo G.M."/>
            <person name="Benoit J.B."/>
            <person name="Bornberg-Bauer E."/>
            <person name="Tobe S.S."/>
        </authorList>
    </citation>
    <scope>NUCLEOTIDE SEQUENCE</scope>
    <source>
        <strain evidence="2">Stay&amp;Tobe</strain>
    </source>
</reference>
<dbReference type="EMBL" id="JASPKZ010000004">
    <property type="protein sequence ID" value="KAJ9601747.1"/>
    <property type="molecule type" value="Genomic_DNA"/>
</dbReference>
<evidence type="ECO:0000313" key="3">
    <source>
        <dbReference type="Proteomes" id="UP001233999"/>
    </source>
</evidence>
<keyword evidence="1" id="KW-1133">Transmembrane helix</keyword>
<keyword evidence="3" id="KW-1185">Reference proteome</keyword>
<name>A0AAD8AMA9_DIPPU</name>
<accession>A0AAD8AMA9</accession>
<protein>
    <submittedName>
        <fullName evidence="2">Uncharacterized protein</fullName>
    </submittedName>
</protein>
<sequence length="108" mass="12356">VAINNMDGTQEKTRSLLLKGTVCTILNFCYNHTLYIVLIIVVVSLCSVAGWHLKRPPLHLYLSPSKVSSHILGSIHFSKMHIFININFLCSLMDVKKFKFMKFCKENL</sequence>